<dbReference type="PANTHER" id="PTHR36072:SF2">
    <property type="entry name" value="OS01G0531000 PROTEIN"/>
    <property type="match status" value="1"/>
</dbReference>
<accession>A0ABM1HDQ7</accession>
<name>A0ABM1HDQ7_SOLPN</name>
<dbReference type="InterPro" id="IPR007175">
    <property type="entry name" value="Rpr2/Snm1/Rpp21"/>
</dbReference>
<sequence>MGKKPSRKNGVGKASGSITLREESGVKKKQTHVNAKSMLKLEHIKDIANWTSGEGSIPSLAAFFGQRLAVSAESLGVPPDPSLLTCQRCESILQAGYNSTARIEKNKRKARKKHKTSGIPSKNSVVYECHFCSHRNLKRGNSRGYMNSLYPAKPKTLTVDPAISAIRKVKVDPTESTMQRSEHLGTLVASIDKTKVDPTESATRKSEQLDMLVASIDKAGVDPTESAMQKSEHLDTLVASIDKAGVDPTESAMQKSEHLDTLVASIDKTRVDTTESATQKSEQFDAFGGSTTDATVSSELGGDDPMAGPATPLSTVSVNSLLDSKKRRRNRTGSKKKGETQDGSSMTDVEKTVSTSSKRKKKSWTSLKEIAESRSNNSRKFSNISVPLIL</sequence>
<dbReference type="RefSeq" id="XP_015084000.1">
    <property type="nucleotide sequence ID" value="XM_015228514.2"/>
</dbReference>
<evidence type="ECO:0000256" key="1">
    <source>
        <dbReference type="SAM" id="MobiDB-lite"/>
    </source>
</evidence>
<feature type="region of interest" description="Disordered" evidence="1">
    <location>
        <begin position="1"/>
        <end position="32"/>
    </location>
</feature>
<dbReference type="Proteomes" id="UP000694930">
    <property type="component" value="Chromosome 8"/>
</dbReference>
<dbReference type="GeneID" id="107027335"/>
<dbReference type="PANTHER" id="PTHR36072">
    <property type="entry name" value="OS01G0541600 PROTEIN"/>
    <property type="match status" value="1"/>
</dbReference>
<evidence type="ECO:0000313" key="2">
    <source>
        <dbReference type="Proteomes" id="UP000694930"/>
    </source>
</evidence>
<feature type="compositionally biased region" description="Polar residues" evidence="1">
    <location>
        <begin position="373"/>
        <end position="390"/>
    </location>
</feature>
<feature type="compositionally biased region" description="Basic residues" evidence="1">
    <location>
        <begin position="325"/>
        <end position="335"/>
    </location>
</feature>
<organism evidence="2 3">
    <name type="scientific">Solanum pennellii</name>
    <name type="common">Tomato</name>
    <name type="synonym">Lycopersicon pennellii</name>
    <dbReference type="NCBI Taxonomy" id="28526"/>
    <lineage>
        <taxon>Eukaryota</taxon>
        <taxon>Viridiplantae</taxon>
        <taxon>Streptophyta</taxon>
        <taxon>Embryophyta</taxon>
        <taxon>Tracheophyta</taxon>
        <taxon>Spermatophyta</taxon>
        <taxon>Magnoliopsida</taxon>
        <taxon>eudicotyledons</taxon>
        <taxon>Gunneridae</taxon>
        <taxon>Pentapetalae</taxon>
        <taxon>asterids</taxon>
        <taxon>lamiids</taxon>
        <taxon>Solanales</taxon>
        <taxon>Solanaceae</taxon>
        <taxon>Solanoideae</taxon>
        <taxon>Solaneae</taxon>
        <taxon>Solanum</taxon>
        <taxon>Solanum subgen. Lycopersicon</taxon>
    </lineage>
</organism>
<evidence type="ECO:0000313" key="3">
    <source>
        <dbReference type="RefSeq" id="XP_015084000.1"/>
    </source>
</evidence>
<reference evidence="2" key="1">
    <citation type="journal article" date="2014" name="Nat. Genet.">
        <title>The genome of the stress-tolerant wild tomato species Solanum pennellii.</title>
        <authorList>
            <person name="Bolger A."/>
            <person name="Scossa F."/>
            <person name="Bolger M.E."/>
            <person name="Lanz C."/>
            <person name="Maumus F."/>
            <person name="Tohge T."/>
            <person name="Quesneville H."/>
            <person name="Alseekh S."/>
            <person name="Sorensen I."/>
            <person name="Lichtenstein G."/>
            <person name="Fich E.A."/>
            <person name="Conte M."/>
            <person name="Keller H."/>
            <person name="Schneeberger K."/>
            <person name="Schwacke R."/>
            <person name="Ofner I."/>
            <person name="Vrebalov J."/>
            <person name="Xu Y."/>
            <person name="Osorio S."/>
            <person name="Aflitos S.A."/>
            <person name="Schijlen E."/>
            <person name="Jimenez-Gomez J.M."/>
            <person name="Ryngajllo M."/>
            <person name="Kimura S."/>
            <person name="Kumar R."/>
            <person name="Koenig D."/>
            <person name="Headland L.R."/>
            <person name="Maloof J.N."/>
            <person name="Sinha N."/>
            <person name="van Ham R.C."/>
            <person name="Lankhorst R.K."/>
            <person name="Mao L."/>
            <person name="Vogel A."/>
            <person name="Arsova B."/>
            <person name="Panstruga R."/>
            <person name="Fei Z."/>
            <person name="Rose J.K."/>
            <person name="Zamir D."/>
            <person name="Carrari F."/>
            <person name="Giovannoni J.J."/>
            <person name="Weigel D."/>
            <person name="Usadel B."/>
            <person name="Fernie A.R."/>
        </authorList>
    </citation>
    <scope>NUCLEOTIDE SEQUENCE [LARGE SCALE GENOMIC DNA]</scope>
    <source>
        <strain evidence="2">cv. LA0716</strain>
    </source>
</reference>
<gene>
    <name evidence="3" type="primary">LOC107027335</name>
</gene>
<feature type="compositionally biased region" description="Polar residues" evidence="1">
    <location>
        <begin position="289"/>
        <end position="298"/>
    </location>
</feature>
<reference evidence="3" key="2">
    <citation type="submission" date="2025-08" db="UniProtKB">
        <authorList>
            <consortium name="RefSeq"/>
        </authorList>
    </citation>
    <scope>IDENTIFICATION</scope>
</reference>
<feature type="region of interest" description="Disordered" evidence="1">
    <location>
        <begin position="273"/>
        <end position="390"/>
    </location>
</feature>
<feature type="compositionally biased region" description="Polar residues" evidence="1">
    <location>
        <begin position="312"/>
        <end position="322"/>
    </location>
</feature>
<dbReference type="Pfam" id="PF04032">
    <property type="entry name" value="Rpr2"/>
    <property type="match status" value="1"/>
</dbReference>
<dbReference type="Gene3D" id="6.20.50.20">
    <property type="match status" value="1"/>
</dbReference>
<proteinExistence type="predicted"/>
<keyword evidence="2" id="KW-1185">Reference proteome</keyword>
<protein>
    <submittedName>
        <fullName evidence="3">Uncharacterized protein LOC107027335</fullName>
    </submittedName>
</protein>